<dbReference type="Proteomes" id="UP001154282">
    <property type="component" value="Unassembled WGS sequence"/>
</dbReference>
<keyword evidence="5" id="KW-0805">Transcription regulation</keyword>
<protein>
    <recommendedName>
        <fullName evidence="11">ZF-HD dimerization-type domain-containing protein</fullName>
    </recommendedName>
</protein>
<evidence type="ECO:0000256" key="6">
    <source>
        <dbReference type="ARBA" id="ARBA00023125"/>
    </source>
</evidence>
<feature type="compositionally biased region" description="Low complexity" evidence="10">
    <location>
        <begin position="102"/>
        <end position="111"/>
    </location>
</feature>
<evidence type="ECO:0000256" key="7">
    <source>
        <dbReference type="ARBA" id="ARBA00023155"/>
    </source>
</evidence>
<dbReference type="InterPro" id="IPR006455">
    <property type="entry name" value="Homeodomain_ZF_HD"/>
</dbReference>
<sequence>MIVSYRECLKNHAAAMGGLALDGCGEFMPAPDASPLHPTSLKCAACGCHRNFHRRHPSSGHHHIQLPALQWTTHHHHRHSSSPSPGQTSSGGAPSPTPSPPGAAAAASPTPHHSVYPSAPQMLLALSSAAGEPLCPGDSNPHYRNQAVQNANLGEMGSLRKRARTRFTPEQKARMQDFAEKLGWKMLRGKEDKIVGDFCSQIGVRRNVFKVWMHNNKHRKDKGSNGNNHNHHNSNSGGGGGGGNGNIGHEHFDDDGDEEEDDEEEEEEDDDNGNHHVVSVKYDLNGTIGDGGNYEGRVRFDTNVFESKVHLHGPSAAAAAAATAAPRSSPSY</sequence>
<keyword evidence="4" id="KW-0862">Zinc</keyword>
<dbReference type="Gene3D" id="1.10.10.60">
    <property type="entry name" value="Homeodomain-like"/>
    <property type="match status" value="1"/>
</dbReference>
<evidence type="ECO:0000313" key="12">
    <source>
        <dbReference type="EMBL" id="CAI0448035.1"/>
    </source>
</evidence>
<gene>
    <name evidence="12" type="ORF">LITE_LOCUS29636</name>
</gene>
<organism evidence="12 13">
    <name type="scientific">Linum tenue</name>
    <dbReference type="NCBI Taxonomy" id="586396"/>
    <lineage>
        <taxon>Eukaryota</taxon>
        <taxon>Viridiplantae</taxon>
        <taxon>Streptophyta</taxon>
        <taxon>Embryophyta</taxon>
        <taxon>Tracheophyta</taxon>
        <taxon>Spermatophyta</taxon>
        <taxon>Magnoliopsida</taxon>
        <taxon>eudicotyledons</taxon>
        <taxon>Gunneridae</taxon>
        <taxon>Pentapetalae</taxon>
        <taxon>rosids</taxon>
        <taxon>fabids</taxon>
        <taxon>Malpighiales</taxon>
        <taxon>Linaceae</taxon>
        <taxon>Linum</taxon>
    </lineage>
</organism>
<evidence type="ECO:0000256" key="5">
    <source>
        <dbReference type="ARBA" id="ARBA00023015"/>
    </source>
</evidence>
<feature type="compositionally biased region" description="Gly residues" evidence="10">
    <location>
        <begin position="236"/>
        <end position="246"/>
    </location>
</feature>
<dbReference type="InterPro" id="IPR006456">
    <property type="entry name" value="ZF_HD_homeobox_Cys/His_dimer"/>
</dbReference>
<proteinExistence type="predicted"/>
<keyword evidence="3" id="KW-0863">Zinc-finger</keyword>
<accession>A0AAV0MQQ1</accession>
<evidence type="ECO:0000256" key="10">
    <source>
        <dbReference type="SAM" id="MobiDB-lite"/>
    </source>
</evidence>
<dbReference type="NCBIfam" id="TIGR01566">
    <property type="entry name" value="ZF_HD_prot_N"/>
    <property type="match status" value="1"/>
</dbReference>
<dbReference type="NCBIfam" id="TIGR01565">
    <property type="entry name" value="homeo_ZF_HD"/>
    <property type="match status" value="1"/>
</dbReference>
<dbReference type="AlphaFoldDB" id="A0AAV0MQQ1"/>
<feature type="compositionally biased region" description="Low complexity" evidence="10">
    <location>
        <begin position="81"/>
        <end position="94"/>
    </location>
</feature>
<dbReference type="SUPFAM" id="SSF46689">
    <property type="entry name" value="Homeodomain-like"/>
    <property type="match status" value="1"/>
</dbReference>
<keyword evidence="9" id="KW-0539">Nucleus</keyword>
<dbReference type="GO" id="GO:0008270">
    <property type="term" value="F:zinc ion binding"/>
    <property type="evidence" value="ECO:0007669"/>
    <property type="project" value="UniProtKB-KW"/>
</dbReference>
<keyword evidence="13" id="KW-1185">Reference proteome</keyword>
<dbReference type="GO" id="GO:0050793">
    <property type="term" value="P:regulation of developmental process"/>
    <property type="evidence" value="ECO:0007669"/>
    <property type="project" value="TreeGrafter"/>
</dbReference>
<dbReference type="GO" id="GO:0000976">
    <property type="term" value="F:transcription cis-regulatory region binding"/>
    <property type="evidence" value="ECO:0007669"/>
    <property type="project" value="TreeGrafter"/>
</dbReference>
<evidence type="ECO:0000256" key="9">
    <source>
        <dbReference type="ARBA" id="ARBA00023242"/>
    </source>
</evidence>
<keyword evidence="7" id="KW-0371">Homeobox</keyword>
<reference evidence="12" key="1">
    <citation type="submission" date="2022-08" db="EMBL/GenBank/DDBJ databases">
        <authorList>
            <person name="Gutierrez-Valencia J."/>
        </authorList>
    </citation>
    <scope>NUCLEOTIDE SEQUENCE</scope>
</reference>
<keyword evidence="6" id="KW-0238">DNA-binding</keyword>
<evidence type="ECO:0000313" key="13">
    <source>
        <dbReference type="Proteomes" id="UP001154282"/>
    </source>
</evidence>
<name>A0AAV0MQQ1_9ROSI</name>
<evidence type="ECO:0000259" key="11">
    <source>
        <dbReference type="PROSITE" id="PS51523"/>
    </source>
</evidence>
<dbReference type="GO" id="GO:0005634">
    <property type="term" value="C:nucleus"/>
    <property type="evidence" value="ECO:0007669"/>
    <property type="project" value="UniProtKB-SubCell"/>
</dbReference>
<evidence type="ECO:0000256" key="3">
    <source>
        <dbReference type="ARBA" id="ARBA00022771"/>
    </source>
</evidence>
<keyword evidence="8" id="KW-0804">Transcription</keyword>
<dbReference type="PANTHER" id="PTHR31948:SF153">
    <property type="entry name" value="ZF-HD DIMERIZATION-TYPE DOMAIN-CONTAINING PROTEIN"/>
    <property type="match status" value="1"/>
</dbReference>
<feature type="domain" description="ZF-HD dimerization-type" evidence="11">
    <location>
        <begin position="5"/>
        <end position="56"/>
    </location>
</feature>
<evidence type="ECO:0000256" key="8">
    <source>
        <dbReference type="ARBA" id="ARBA00023163"/>
    </source>
</evidence>
<dbReference type="Pfam" id="PF04770">
    <property type="entry name" value="ZF-HD_dimer"/>
    <property type="match status" value="1"/>
</dbReference>
<keyword evidence="2" id="KW-0479">Metal-binding</keyword>
<evidence type="ECO:0000256" key="2">
    <source>
        <dbReference type="ARBA" id="ARBA00022723"/>
    </source>
</evidence>
<feature type="region of interest" description="Disordered" evidence="10">
    <location>
        <begin position="72"/>
        <end position="116"/>
    </location>
</feature>
<feature type="region of interest" description="Disordered" evidence="10">
    <location>
        <begin position="217"/>
        <end position="294"/>
    </location>
</feature>
<comment type="subcellular location">
    <subcellularLocation>
        <location evidence="1">Nucleus</location>
    </subcellularLocation>
</comment>
<dbReference type="InterPro" id="IPR009057">
    <property type="entry name" value="Homeodomain-like_sf"/>
</dbReference>
<dbReference type="PROSITE" id="PS51523">
    <property type="entry name" value="ZF_HD_DIMER"/>
    <property type="match status" value="1"/>
</dbReference>
<evidence type="ECO:0000256" key="4">
    <source>
        <dbReference type="ARBA" id="ARBA00022833"/>
    </source>
</evidence>
<feature type="compositionally biased region" description="Acidic residues" evidence="10">
    <location>
        <begin position="253"/>
        <end position="271"/>
    </location>
</feature>
<evidence type="ECO:0000256" key="1">
    <source>
        <dbReference type="ARBA" id="ARBA00004123"/>
    </source>
</evidence>
<dbReference type="PANTHER" id="PTHR31948">
    <property type="entry name" value="ZINC-FINGER HOMEODOMAIN PROTEIN 2"/>
    <property type="match status" value="1"/>
</dbReference>
<comment type="caution">
    <text evidence="12">The sequence shown here is derived from an EMBL/GenBank/DDBJ whole genome shotgun (WGS) entry which is preliminary data.</text>
</comment>
<dbReference type="GO" id="GO:0003700">
    <property type="term" value="F:DNA-binding transcription factor activity"/>
    <property type="evidence" value="ECO:0007669"/>
    <property type="project" value="TreeGrafter"/>
</dbReference>
<dbReference type="EMBL" id="CAMGYJ010000007">
    <property type="protein sequence ID" value="CAI0448035.1"/>
    <property type="molecule type" value="Genomic_DNA"/>
</dbReference>